<feature type="domain" description="Phlebovirus glycoprotein G2 fusion" evidence="1">
    <location>
        <begin position="10"/>
        <end position="262"/>
    </location>
</feature>
<sequence>LCLVNINESCQQVEVFSHSSIVCEKFEEGEICRVHVSEVLQVNPFKKEACLRLLRGNASVHEFRVTWQTLTIFCEPETIMFIRDTTQQEVSSHGFLRRKCEDVNSTSMLPELEEGNKYPGSTACVESCGGPGCDCFYLSSGRLFYRIYVVPESPKVYEIYKCNRWNEAAKVKFTHTDIVQGKTQYYTAFMSPNVPVSWKSFTATLSSITVPPLPILNSFFITDNTSTALWDSKLIPALQCQDKGSAENLDCEVRDKCWMSNIQRRLPVVLSALSFRRSADGQVWASVPSMTTAEIILNVQDKLRTDITTNSAVCSIENAVVTGCYKCAKGAETKVTCRASKKIHAEVTCGDASFTIECDEKGIKSALKLSFRSARVYQKCRYSCGRGTSTFEIARILKFTRKRAPLQVGQRRNN</sequence>
<dbReference type="AlphaFoldDB" id="A0A183GP78"/>
<dbReference type="Proteomes" id="UP000050761">
    <property type="component" value="Unassembled WGS sequence"/>
</dbReference>
<organism evidence="2 3">
    <name type="scientific">Heligmosomoides polygyrus</name>
    <name type="common">Parasitic roundworm</name>
    <dbReference type="NCBI Taxonomy" id="6339"/>
    <lineage>
        <taxon>Eukaryota</taxon>
        <taxon>Metazoa</taxon>
        <taxon>Ecdysozoa</taxon>
        <taxon>Nematoda</taxon>
        <taxon>Chromadorea</taxon>
        <taxon>Rhabditida</taxon>
        <taxon>Rhabditina</taxon>
        <taxon>Rhabditomorpha</taxon>
        <taxon>Strongyloidea</taxon>
        <taxon>Heligmosomidae</taxon>
        <taxon>Heligmosomoides</taxon>
    </lineage>
</organism>
<reference evidence="3" key="1">
    <citation type="submission" date="2019-09" db="UniProtKB">
        <authorList>
            <consortium name="WormBaseParasite"/>
        </authorList>
    </citation>
    <scope>IDENTIFICATION</scope>
</reference>
<keyword evidence="2" id="KW-1185">Reference proteome</keyword>
<dbReference type="WBParaSite" id="HPBE_0002449801-mRNA-1">
    <property type="protein sequence ID" value="HPBE_0002449801-mRNA-1"/>
    <property type="gene ID" value="HPBE_0002449801"/>
</dbReference>
<evidence type="ECO:0000313" key="3">
    <source>
        <dbReference type="WBParaSite" id="HPBE_0002449801-mRNA-1"/>
    </source>
</evidence>
<proteinExistence type="predicted"/>
<name>A0A183GP78_HELPZ</name>
<evidence type="ECO:0000259" key="1">
    <source>
        <dbReference type="Pfam" id="PF07245"/>
    </source>
</evidence>
<dbReference type="InterPro" id="IPR009878">
    <property type="entry name" value="Phlebovirus_G2_fusion"/>
</dbReference>
<dbReference type="Gene3D" id="2.60.40.3770">
    <property type="match status" value="1"/>
</dbReference>
<protein>
    <submittedName>
        <fullName evidence="3">Phlebovirus_G2 domain-containing protein</fullName>
    </submittedName>
</protein>
<evidence type="ECO:0000313" key="2">
    <source>
        <dbReference type="Proteomes" id="UP000050761"/>
    </source>
</evidence>
<dbReference type="Pfam" id="PF07245">
    <property type="entry name" value="Phlebovirus_G2"/>
    <property type="match status" value="1"/>
</dbReference>
<accession>A0A183GP78</accession>